<organism evidence="1 2">
    <name type="scientific">Adineta steineri</name>
    <dbReference type="NCBI Taxonomy" id="433720"/>
    <lineage>
        <taxon>Eukaryota</taxon>
        <taxon>Metazoa</taxon>
        <taxon>Spiralia</taxon>
        <taxon>Gnathifera</taxon>
        <taxon>Rotifera</taxon>
        <taxon>Eurotatoria</taxon>
        <taxon>Bdelloidea</taxon>
        <taxon>Adinetida</taxon>
        <taxon>Adinetidae</taxon>
        <taxon>Adineta</taxon>
    </lineage>
</organism>
<name>A0A820RBW6_9BILA</name>
<comment type="caution">
    <text evidence="1">The sequence shown here is derived from an EMBL/GenBank/DDBJ whole genome shotgun (WGS) entry which is preliminary data.</text>
</comment>
<dbReference type="EMBL" id="CAJOBB010029369">
    <property type="protein sequence ID" value="CAF4436383.1"/>
    <property type="molecule type" value="Genomic_DNA"/>
</dbReference>
<evidence type="ECO:0000313" key="1">
    <source>
        <dbReference type="EMBL" id="CAF4436383.1"/>
    </source>
</evidence>
<gene>
    <name evidence="1" type="ORF">KXQ929_LOCUS53097</name>
</gene>
<sequence>MSESINEYIQIAFRDIGISIVNDITRDDLFYITINQTKDIWTETKNFSLKPLPEKINHQLDHQYKKYQKEHEDKQAENRYELDKNRYVSFNENNAEISDDEGNIVRIKRETLDGLWIG</sequence>
<accession>A0A820RBW6</accession>
<proteinExistence type="predicted"/>
<dbReference type="AlphaFoldDB" id="A0A820RBW6"/>
<reference evidence="1" key="1">
    <citation type="submission" date="2021-02" db="EMBL/GenBank/DDBJ databases">
        <authorList>
            <person name="Nowell W R."/>
        </authorList>
    </citation>
    <scope>NUCLEOTIDE SEQUENCE</scope>
</reference>
<protein>
    <submittedName>
        <fullName evidence="1">Uncharacterized protein</fullName>
    </submittedName>
</protein>
<evidence type="ECO:0000313" key="2">
    <source>
        <dbReference type="Proteomes" id="UP000663868"/>
    </source>
</evidence>
<feature type="non-terminal residue" evidence="1">
    <location>
        <position position="118"/>
    </location>
</feature>
<dbReference type="Proteomes" id="UP000663868">
    <property type="component" value="Unassembled WGS sequence"/>
</dbReference>